<dbReference type="InterPro" id="IPR029063">
    <property type="entry name" value="SAM-dependent_MTases_sf"/>
</dbReference>
<comment type="caution">
    <text evidence="2">The sequence shown here is derived from an EMBL/GenBank/DDBJ whole genome shotgun (WGS) entry which is preliminary data.</text>
</comment>
<evidence type="ECO:0000313" key="2">
    <source>
        <dbReference type="EMBL" id="GGA94625.1"/>
    </source>
</evidence>
<reference evidence="2" key="2">
    <citation type="submission" date="2020-09" db="EMBL/GenBank/DDBJ databases">
        <authorList>
            <person name="Sun Q."/>
            <person name="Zhou Y."/>
        </authorList>
    </citation>
    <scope>NUCLEOTIDE SEQUENCE</scope>
    <source>
        <strain evidence="2">CGMCC 1.15448</strain>
    </source>
</reference>
<gene>
    <name evidence="2" type="ORF">GCM10011511_17390</name>
</gene>
<dbReference type="Proteomes" id="UP000607559">
    <property type="component" value="Unassembled WGS sequence"/>
</dbReference>
<dbReference type="Gene3D" id="3.40.50.150">
    <property type="entry name" value="Vaccinia Virus protein VP39"/>
    <property type="match status" value="1"/>
</dbReference>
<dbReference type="Pfam" id="PF13847">
    <property type="entry name" value="Methyltransf_31"/>
    <property type="match status" value="1"/>
</dbReference>
<dbReference type="SUPFAM" id="SSF53335">
    <property type="entry name" value="S-adenosyl-L-methionine-dependent methyltransferases"/>
    <property type="match status" value="1"/>
</dbReference>
<dbReference type="AlphaFoldDB" id="A0A8J2UBJ0"/>
<proteinExistence type="predicted"/>
<feature type="domain" description="Methyltransferase" evidence="1">
    <location>
        <begin position="33"/>
        <end position="104"/>
    </location>
</feature>
<name>A0A8J2UBJ0_9BACT</name>
<sequence length="183" mass="21284">MNSVYPKKIQLLASQHWTPLHITEMAAEFLTPEKNAKILDIGSGVGKFCLGAAYLKPEAYFFGVEQRSELVSHADLARKLLGLKNVRFLNCNLTLLDFRRYDHFYFFNSFYENLIDTDKIDNKVKCTPALYNYYNQQLYKKLEGLKPGTRLVTYHTLEDHIPPDYQLAESHLSGLLKFWIKIL</sequence>
<organism evidence="2 3">
    <name type="scientific">Puia dinghuensis</name>
    <dbReference type="NCBI Taxonomy" id="1792502"/>
    <lineage>
        <taxon>Bacteria</taxon>
        <taxon>Pseudomonadati</taxon>
        <taxon>Bacteroidota</taxon>
        <taxon>Chitinophagia</taxon>
        <taxon>Chitinophagales</taxon>
        <taxon>Chitinophagaceae</taxon>
        <taxon>Puia</taxon>
    </lineage>
</organism>
<keyword evidence="3" id="KW-1185">Reference proteome</keyword>
<reference evidence="2" key="1">
    <citation type="journal article" date="2014" name="Int. J. Syst. Evol. Microbiol.">
        <title>Complete genome sequence of Corynebacterium casei LMG S-19264T (=DSM 44701T), isolated from a smear-ripened cheese.</title>
        <authorList>
            <consortium name="US DOE Joint Genome Institute (JGI-PGF)"/>
            <person name="Walter F."/>
            <person name="Albersmeier A."/>
            <person name="Kalinowski J."/>
            <person name="Ruckert C."/>
        </authorList>
    </citation>
    <scope>NUCLEOTIDE SEQUENCE</scope>
    <source>
        <strain evidence="2">CGMCC 1.15448</strain>
    </source>
</reference>
<dbReference type="InterPro" id="IPR025714">
    <property type="entry name" value="Methyltranfer_dom"/>
</dbReference>
<evidence type="ECO:0000259" key="1">
    <source>
        <dbReference type="Pfam" id="PF13847"/>
    </source>
</evidence>
<accession>A0A8J2UBJ0</accession>
<evidence type="ECO:0000313" key="3">
    <source>
        <dbReference type="Proteomes" id="UP000607559"/>
    </source>
</evidence>
<dbReference type="EMBL" id="BMJC01000002">
    <property type="protein sequence ID" value="GGA94625.1"/>
    <property type="molecule type" value="Genomic_DNA"/>
</dbReference>
<protein>
    <recommendedName>
        <fullName evidence="1">Methyltransferase domain-containing protein</fullName>
    </recommendedName>
</protein>
<dbReference type="CDD" id="cd02440">
    <property type="entry name" value="AdoMet_MTases"/>
    <property type="match status" value="1"/>
</dbReference>